<sequence length="29" mass="3447">MDLFTCNVHSVTYLNPEWMTNYVCLTHTL</sequence>
<dbReference type="AlphaFoldDB" id="A0A0B0PF76"/>
<reference evidence="2" key="1">
    <citation type="submission" date="2014-09" db="EMBL/GenBank/DDBJ databases">
        <authorList>
            <person name="Mudge J."/>
            <person name="Ramaraj T."/>
            <person name="Lindquist I.E."/>
            <person name="Bharti A.K."/>
            <person name="Sundararajan A."/>
            <person name="Cameron C.T."/>
            <person name="Woodward J.E."/>
            <person name="May G.D."/>
            <person name="Brubaker C."/>
            <person name="Broadhvest J."/>
            <person name="Wilkins T.A."/>
        </authorList>
    </citation>
    <scope>NUCLEOTIDE SEQUENCE</scope>
    <source>
        <strain evidence="2">cv. AKA8401</strain>
    </source>
</reference>
<keyword evidence="2" id="KW-1185">Reference proteome</keyword>
<gene>
    <name evidence="1" type="ORF">F383_00457</name>
</gene>
<dbReference type="Proteomes" id="UP000032142">
    <property type="component" value="Unassembled WGS sequence"/>
</dbReference>
<dbReference type="EMBL" id="KN431264">
    <property type="protein sequence ID" value="KHG25093.1"/>
    <property type="molecule type" value="Genomic_DNA"/>
</dbReference>
<name>A0A0B0PF76_GOSAR</name>
<organism evidence="1 2">
    <name type="scientific">Gossypium arboreum</name>
    <name type="common">Tree cotton</name>
    <name type="synonym">Gossypium nanking</name>
    <dbReference type="NCBI Taxonomy" id="29729"/>
    <lineage>
        <taxon>Eukaryota</taxon>
        <taxon>Viridiplantae</taxon>
        <taxon>Streptophyta</taxon>
        <taxon>Embryophyta</taxon>
        <taxon>Tracheophyta</taxon>
        <taxon>Spermatophyta</taxon>
        <taxon>Magnoliopsida</taxon>
        <taxon>eudicotyledons</taxon>
        <taxon>Gunneridae</taxon>
        <taxon>Pentapetalae</taxon>
        <taxon>rosids</taxon>
        <taxon>malvids</taxon>
        <taxon>Malvales</taxon>
        <taxon>Malvaceae</taxon>
        <taxon>Malvoideae</taxon>
        <taxon>Gossypium</taxon>
    </lineage>
</organism>
<evidence type="ECO:0000313" key="1">
    <source>
        <dbReference type="EMBL" id="KHG25093.1"/>
    </source>
</evidence>
<protein>
    <submittedName>
        <fullName evidence="1">Uncharacterized protein</fullName>
    </submittedName>
</protein>
<proteinExistence type="predicted"/>
<evidence type="ECO:0000313" key="2">
    <source>
        <dbReference type="Proteomes" id="UP000032142"/>
    </source>
</evidence>
<accession>A0A0B0PF76</accession>